<feature type="compositionally biased region" description="Basic and acidic residues" evidence="1">
    <location>
        <begin position="271"/>
        <end position="295"/>
    </location>
</feature>
<gene>
    <name evidence="2" type="ORF">WN48_00248</name>
</gene>
<accession>A0A310SLZ5</accession>
<evidence type="ECO:0000313" key="2">
    <source>
        <dbReference type="EMBL" id="OAD58236.1"/>
    </source>
</evidence>
<name>A0A310SLZ5_9HYME</name>
<evidence type="ECO:0000256" key="1">
    <source>
        <dbReference type="SAM" id="MobiDB-lite"/>
    </source>
</evidence>
<protein>
    <submittedName>
        <fullName evidence="2">Uncharacterized protein</fullName>
    </submittedName>
</protein>
<keyword evidence="3" id="KW-1185">Reference proteome</keyword>
<dbReference type="Proteomes" id="UP000250275">
    <property type="component" value="Unassembled WGS sequence"/>
</dbReference>
<reference evidence="2 3" key="1">
    <citation type="submission" date="2015-07" db="EMBL/GenBank/DDBJ databases">
        <title>The genome of Eufriesea mexicana.</title>
        <authorList>
            <person name="Pan H."/>
            <person name="Kapheim K."/>
        </authorList>
    </citation>
    <scope>NUCLEOTIDE SEQUENCE [LARGE SCALE GENOMIC DNA]</scope>
    <source>
        <strain evidence="2">0111107269</strain>
        <tissue evidence="2">Whole body</tissue>
    </source>
</reference>
<sequence>MPRSGIEVVDIASVRGNPIREGMKCEKGKRKLMNSSVTSLLRSYAGFIPALGSVRRFIHFVSAGDVIWLGVGIFENSAQGLVNDCTTASGLYTGVPMPRDLTLGAPGPCFQESQSQVHIQEPRFRDRSTEQHDDIEPHDPVSGSVVNLRIKRCLLVQDGVPNRAYPKIEDESKTKGKKQERKSRLETYVSGWAKTRPLNVGMWPKTSGNGAANRGKGNTERRKQGPRTTLPEAATGNEFEVNLTTTAPPSYPADIKSTGETFLMRKLSTDRGRKLTAKHDFKDATGRAHRARGEKDDDVV</sequence>
<organism evidence="2 3">
    <name type="scientific">Eufriesea mexicana</name>
    <dbReference type="NCBI Taxonomy" id="516756"/>
    <lineage>
        <taxon>Eukaryota</taxon>
        <taxon>Metazoa</taxon>
        <taxon>Ecdysozoa</taxon>
        <taxon>Arthropoda</taxon>
        <taxon>Hexapoda</taxon>
        <taxon>Insecta</taxon>
        <taxon>Pterygota</taxon>
        <taxon>Neoptera</taxon>
        <taxon>Endopterygota</taxon>
        <taxon>Hymenoptera</taxon>
        <taxon>Apocrita</taxon>
        <taxon>Aculeata</taxon>
        <taxon>Apoidea</taxon>
        <taxon>Anthophila</taxon>
        <taxon>Apidae</taxon>
        <taxon>Eufriesea</taxon>
    </lineage>
</organism>
<feature type="region of interest" description="Disordered" evidence="1">
    <location>
        <begin position="271"/>
        <end position="300"/>
    </location>
</feature>
<feature type="region of interest" description="Disordered" evidence="1">
    <location>
        <begin position="199"/>
        <end position="235"/>
    </location>
</feature>
<dbReference type="EMBL" id="KQ761076">
    <property type="protein sequence ID" value="OAD58236.1"/>
    <property type="molecule type" value="Genomic_DNA"/>
</dbReference>
<proteinExistence type="predicted"/>
<evidence type="ECO:0000313" key="3">
    <source>
        <dbReference type="Proteomes" id="UP000250275"/>
    </source>
</evidence>
<dbReference type="AlphaFoldDB" id="A0A310SLZ5"/>